<protein>
    <recommendedName>
        <fullName evidence="5">Tetratricopeptide repeat protein 25</fullName>
    </recommendedName>
</protein>
<dbReference type="AlphaFoldDB" id="A0AAW1TSN2"/>
<feature type="region of interest" description="Disordered" evidence="2">
    <location>
        <begin position="166"/>
        <end position="194"/>
    </location>
</feature>
<sequence>MVSKPFKIEKLNDTYNWPVYYRELGYYVKQREEYERSLKFFDKSLLKAPDNTRALHGRAVARAKSIKFGGALEDITKILTSDPDNIYLRAEKALIAYLGCEFEEALIQNYRNVPLRKKPDNFVMGVMHCEDAILNCISERAGKPLRDHFKLIRKIAWLRTLSKQRPYKPQARFRKKKKKPLSSTLPYSQKKKRKNEKIKLIPVVPQKMSYSGSEGKGYSMEYINDTSSITDTLGTHESSLANFRIPKGKPFPYKPIQRYTSNMENYLAERYLDKLYHDKLFLKNLPNAVGANTPNAKGSNKIKQLSTQGFRNVYHAQEILRARRPFYFIKYQEAAYCRKLSDRMKETTVNLQKMASLQVAQMMTKLETSVHENHLRKVIEAAEKLAVYCDTTPKTVFPNRQEHLSKMVDLVCEGFYESKKFPSRMTEEQKLDRCKLLLGLPMKRIPSSDSLANEMKDWFIDWKKMISIYDKRLYKANTASHLSWLYHELSRFSLELKKYEMARMYARKCIAEAGHSKISKWIINSLFVTAKIDIMQTNKNDAKNHMKQARKIATRIEDNSMIDLIDKCLVTIDQSAEDEDLGNKILEMREKQIVQLLSSQREKDEASFLFKRIASLPANKRMSIIPGFIRTDVKPKVSNSSSGSDEEIKRNASSKIIRKSFSSRKKSIRGVGFLDLL</sequence>
<dbReference type="Gene3D" id="1.25.40.10">
    <property type="entry name" value="Tetratricopeptide repeat domain"/>
    <property type="match status" value="1"/>
</dbReference>
<dbReference type="Proteomes" id="UP001431783">
    <property type="component" value="Unassembled WGS sequence"/>
</dbReference>
<dbReference type="SUPFAM" id="SSF48452">
    <property type="entry name" value="TPR-like"/>
    <property type="match status" value="1"/>
</dbReference>
<evidence type="ECO:0000313" key="4">
    <source>
        <dbReference type="Proteomes" id="UP001431783"/>
    </source>
</evidence>
<evidence type="ECO:0000256" key="2">
    <source>
        <dbReference type="SAM" id="MobiDB-lite"/>
    </source>
</evidence>
<comment type="caution">
    <text evidence="3">The sequence shown here is derived from an EMBL/GenBank/DDBJ whole genome shotgun (WGS) entry which is preliminary data.</text>
</comment>
<proteinExistence type="predicted"/>
<dbReference type="InterPro" id="IPR011990">
    <property type="entry name" value="TPR-like_helical_dom_sf"/>
</dbReference>
<dbReference type="EMBL" id="JARQZJ010000004">
    <property type="protein sequence ID" value="KAK9870770.1"/>
    <property type="molecule type" value="Genomic_DNA"/>
</dbReference>
<dbReference type="InterPro" id="IPR019734">
    <property type="entry name" value="TPR_rpt"/>
</dbReference>
<name>A0AAW1TSN2_9CUCU</name>
<dbReference type="PANTHER" id="PTHR21391:SF0">
    <property type="entry name" value="AT04489P-RELATED"/>
    <property type="match status" value="1"/>
</dbReference>
<keyword evidence="1" id="KW-0802">TPR repeat</keyword>
<keyword evidence="4" id="KW-1185">Reference proteome</keyword>
<feature type="compositionally biased region" description="Basic residues" evidence="2">
    <location>
        <begin position="171"/>
        <end position="180"/>
    </location>
</feature>
<evidence type="ECO:0000313" key="3">
    <source>
        <dbReference type="EMBL" id="KAK9870770.1"/>
    </source>
</evidence>
<reference evidence="3 4" key="1">
    <citation type="submission" date="2023-03" db="EMBL/GenBank/DDBJ databases">
        <title>Genome insight into feeding habits of ladybird beetles.</title>
        <authorList>
            <person name="Li H.-S."/>
            <person name="Huang Y.-H."/>
            <person name="Pang H."/>
        </authorList>
    </citation>
    <scope>NUCLEOTIDE SEQUENCE [LARGE SCALE GENOMIC DNA]</scope>
    <source>
        <strain evidence="3">SYSU_2023b</strain>
        <tissue evidence="3">Whole body</tissue>
    </source>
</reference>
<organism evidence="3 4">
    <name type="scientific">Henosepilachna vigintioctopunctata</name>
    <dbReference type="NCBI Taxonomy" id="420089"/>
    <lineage>
        <taxon>Eukaryota</taxon>
        <taxon>Metazoa</taxon>
        <taxon>Ecdysozoa</taxon>
        <taxon>Arthropoda</taxon>
        <taxon>Hexapoda</taxon>
        <taxon>Insecta</taxon>
        <taxon>Pterygota</taxon>
        <taxon>Neoptera</taxon>
        <taxon>Endopterygota</taxon>
        <taxon>Coleoptera</taxon>
        <taxon>Polyphaga</taxon>
        <taxon>Cucujiformia</taxon>
        <taxon>Coccinelloidea</taxon>
        <taxon>Coccinellidae</taxon>
        <taxon>Epilachninae</taxon>
        <taxon>Epilachnini</taxon>
        <taxon>Henosepilachna</taxon>
    </lineage>
</organism>
<evidence type="ECO:0000256" key="1">
    <source>
        <dbReference type="PROSITE-ProRule" id="PRU00339"/>
    </source>
</evidence>
<gene>
    <name evidence="3" type="ORF">WA026_009731</name>
</gene>
<evidence type="ECO:0008006" key="5">
    <source>
        <dbReference type="Google" id="ProtNLM"/>
    </source>
</evidence>
<dbReference type="SMART" id="SM00028">
    <property type="entry name" value="TPR"/>
    <property type="match status" value="3"/>
</dbReference>
<accession>A0AAW1TSN2</accession>
<dbReference type="PANTHER" id="PTHR21391">
    <property type="entry name" value="AT04489P-RELATED"/>
    <property type="match status" value="1"/>
</dbReference>
<dbReference type="PROSITE" id="PS50005">
    <property type="entry name" value="TPR"/>
    <property type="match status" value="1"/>
</dbReference>
<feature type="repeat" description="TPR" evidence="1">
    <location>
        <begin position="18"/>
        <end position="51"/>
    </location>
</feature>